<keyword evidence="3" id="KW-1185">Reference proteome</keyword>
<feature type="compositionally biased region" description="Basic and acidic residues" evidence="1">
    <location>
        <begin position="1"/>
        <end position="19"/>
    </location>
</feature>
<dbReference type="Proteomes" id="UP001152795">
    <property type="component" value="Unassembled WGS sequence"/>
</dbReference>
<proteinExistence type="predicted"/>
<organism evidence="2 3">
    <name type="scientific">Paramuricea clavata</name>
    <name type="common">Red gorgonian</name>
    <name type="synonym">Violescent sea-whip</name>
    <dbReference type="NCBI Taxonomy" id="317549"/>
    <lineage>
        <taxon>Eukaryota</taxon>
        <taxon>Metazoa</taxon>
        <taxon>Cnidaria</taxon>
        <taxon>Anthozoa</taxon>
        <taxon>Octocorallia</taxon>
        <taxon>Malacalcyonacea</taxon>
        <taxon>Plexauridae</taxon>
        <taxon>Paramuricea</taxon>
    </lineage>
</organism>
<evidence type="ECO:0000256" key="1">
    <source>
        <dbReference type="SAM" id="MobiDB-lite"/>
    </source>
</evidence>
<sequence>MAEKSELPDLTTAKKKDNATVDPENNNENNSEQEEEEIVPQTDENNENDDIAMHDYDNEYWYDVDDDDDENNKNIDINNNNNNSNVYNMDISGSDSDVEGEMYRDLLQQIIEAKRISNAKCKQNAFVPSTKKYLNSSFEERTKRLTPAVTKNLLYLCQQIVNKKILVENISRADMGLMHYIVDKTTSKMDVHLHLLEDWRLHFYLREALDNVEKEHGGKRKTSSEQTSKRQKLLSDVKQTATETELVNSYADMHKSVKNKSSLADTDIVNFLRKKDKYLNETAVQPQNPQPANNNNADGAAAKALVAGTIAYHEKLITTHMKDKGITDTAKGVKYQGKTMNFSYEDMIEDLTKNSKNTNLTNAQHDKMLRTLKKSNMPTKYI</sequence>
<gene>
    <name evidence="2" type="ORF">PACLA_8A035221</name>
</gene>
<reference evidence="2" key="1">
    <citation type="submission" date="2020-04" db="EMBL/GenBank/DDBJ databases">
        <authorList>
            <person name="Alioto T."/>
            <person name="Alioto T."/>
            <person name="Gomez Garrido J."/>
        </authorList>
    </citation>
    <scope>NUCLEOTIDE SEQUENCE</scope>
    <source>
        <strain evidence="2">A484AB</strain>
    </source>
</reference>
<dbReference type="EMBL" id="CACRXK020000929">
    <property type="protein sequence ID" value="CAB3985826.1"/>
    <property type="molecule type" value="Genomic_DNA"/>
</dbReference>
<protein>
    <submittedName>
        <fullName evidence="2">Uncharacterized protein</fullName>
    </submittedName>
</protein>
<comment type="caution">
    <text evidence="2">The sequence shown here is derived from an EMBL/GenBank/DDBJ whole genome shotgun (WGS) entry which is preliminary data.</text>
</comment>
<evidence type="ECO:0000313" key="2">
    <source>
        <dbReference type="EMBL" id="CAB3985826.1"/>
    </source>
</evidence>
<feature type="region of interest" description="Disordered" evidence="1">
    <location>
        <begin position="1"/>
        <end position="50"/>
    </location>
</feature>
<accession>A0A6S7GBB9</accession>
<dbReference type="AlphaFoldDB" id="A0A6S7GBB9"/>
<feature type="compositionally biased region" description="Acidic residues" evidence="1">
    <location>
        <begin position="31"/>
        <end position="50"/>
    </location>
</feature>
<name>A0A6S7GBB9_PARCT</name>
<evidence type="ECO:0000313" key="3">
    <source>
        <dbReference type="Proteomes" id="UP001152795"/>
    </source>
</evidence>